<dbReference type="InterPro" id="IPR044492">
    <property type="entry name" value="P_typ_ATPase_HD_dom"/>
</dbReference>
<dbReference type="InterPro" id="IPR023298">
    <property type="entry name" value="ATPase_P-typ_TM_dom_sf"/>
</dbReference>
<keyword evidence="9 11" id="KW-1133">Transmembrane helix</keyword>
<feature type="transmembrane region" description="Helical" evidence="11">
    <location>
        <begin position="76"/>
        <end position="96"/>
    </location>
</feature>
<evidence type="ECO:0000256" key="4">
    <source>
        <dbReference type="ARBA" id="ARBA00022692"/>
    </source>
</evidence>
<feature type="transmembrane region" description="Helical" evidence="11">
    <location>
        <begin position="811"/>
        <end position="831"/>
    </location>
</feature>
<dbReference type="SUPFAM" id="SSF56784">
    <property type="entry name" value="HAD-like"/>
    <property type="match status" value="1"/>
</dbReference>
<proteinExistence type="inferred from homology"/>
<dbReference type="SFLD" id="SFLDS00003">
    <property type="entry name" value="Haloacid_Dehalogenase"/>
    <property type="match status" value="1"/>
</dbReference>
<feature type="transmembrane region" description="Helical" evidence="11">
    <location>
        <begin position="703"/>
        <end position="722"/>
    </location>
</feature>
<feature type="transmembrane region" description="Helical" evidence="11">
    <location>
        <begin position="846"/>
        <end position="867"/>
    </location>
</feature>
<dbReference type="RefSeq" id="WP_385875883.1">
    <property type="nucleotide sequence ID" value="NZ_JBHLXE010000016.1"/>
</dbReference>
<feature type="transmembrane region" description="Helical" evidence="11">
    <location>
        <begin position="274"/>
        <end position="299"/>
    </location>
</feature>
<evidence type="ECO:0000313" key="14">
    <source>
        <dbReference type="Proteomes" id="UP001589758"/>
    </source>
</evidence>
<evidence type="ECO:0000256" key="7">
    <source>
        <dbReference type="ARBA" id="ARBA00022840"/>
    </source>
</evidence>
<dbReference type="PROSITE" id="PS00154">
    <property type="entry name" value="ATPASE_E1_E2"/>
    <property type="match status" value="1"/>
</dbReference>
<dbReference type="Pfam" id="PF00690">
    <property type="entry name" value="Cation_ATPase_N"/>
    <property type="match status" value="1"/>
</dbReference>
<dbReference type="InterPro" id="IPR023214">
    <property type="entry name" value="HAD_sf"/>
</dbReference>
<dbReference type="InterPro" id="IPR059000">
    <property type="entry name" value="ATPase_P-type_domA"/>
</dbReference>
<comment type="caution">
    <text evidence="13">The sequence shown here is derived from an EMBL/GenBank/DDBJ whole genome shotgun (WGS) entry which is preliminary data.</text>
</comment>
<comment type="similarity">
    <text evidence="2">Belongs to the cation transport ATPase (P-type) (TC 3.A.3) family. Type IIA subfamily.</text>
</comment>
<evidence type="ECO:0000256" key="2">
    <source>
        <dbReference type="ARBA" id="ARBA00005675"/>
    </source>
</evidence>
<dbReference type="InterPro" id="IPR036412">
    <property type="entry name" value="HAD-like_sf"/>
</dbReference>
<evidence type="ECO:0000313" key="13">
    <source>
        <dbReference type="EMBL" id="MFC0178866.1"/>
    </source>
</evidence>
<keyword evidence="7" id="KW-0067">ATP-binding</keyword>
<comment type="subcellular location">
    <subcellularLocation>
        <location evidence="1">Cell membrane</location>
        <topology evidence="1">Multi-pass membrane protein</topology>
    </subcellularLocation>
</comment>
<dbReference type="PRINTS" id="PR00119">
    <property type="entry name" value="CATATPASE"/>
</dbReference>
<dbReference type="Gene3D" id="3.40.1110.10">
    <property type="entry name" value="Calcium-transporting ATPase, cytoplasmic domain N"/>
    <property type="match status" value="1"/>
</dbReference>
<evidence type="ECO:0000256" key="5">
    <source>
        <dbReference type="ARBA" id="ARBA00022723"/>
    </source>
</evidence>
<dbReference type="SUPFAM" id="SSF81660">
    <property type="entry name" value="Metal cation-transporting ATPase, ATP-binding domain N"/>
    <property type="match status" value="1"/>
</dbReference>
<feature type="transmembrane region" description="Helical" evidence="11">
    <location>
        <begin position="743"/>
        <end position="766"/>
    </location>
</feature>
<keyword evidence="14" id="KW-1185">Reference proteome</keyword>
<dbReference type="Pfam" id="PF00689">
    <property type="entry name" value="Cation_ATPase_C"/>
    <property type="match status" value="1"/>
</dbReference>
<organism evidence="13 14">
    <name type="scientific">Thorsellia kenyensis</name>
    <dbReference type="NCBI Taxonomy" id="1549888"/>
    <lineage>
        <taxon>Bacteria</taxon>
        <taxon>Pseudomonadati</taxon>
        <taxon>Pseudomonadota</taxon>
        <taxon>Gammaproteobacteria</taxon>
        <taxon>Enterobacterales</taxon>
        <taxon>Thorselliaceae</taxon>
        <taxon>Thorsellia</taxon>
    </lineage>
</organism>
<feature type="transmembrane region" description="Helical" evidence="11">
    <location>
        <begin position="670"/>
        <end position="691"/>
    </location>
</feature>
<reference evidence="13 14" key="1">
    <citation type="submission" date="2024-09" db="EMBL/GenBank/DDBJ databases">
        <authorList>
            <person name="Sun Q."/>
            <person name="Mori K."/>
        </authorList>
    </citation>
    <scope>NUCLEOTIDE SEQUENCE [LARGE SCALE GENOMIC DNA]</scope>
    <source>
        <strain evidence="13 14">CCM 8545</strain>
    </source>
</reference>
<protein>
    <submittedName>
        <fullName evidence="13">HAD-IC family P-type ATPase</fullName>
    </submittedName>
</protein>
<accession>A0ABV6C7B7</accession>
<keyword evidence="4 11" id="KW-0812">Transmembrane</keyword>
<dbReference type="SFLD" id="SFLDG00002">
    <property type="entry name" value="C1.7:_P-type_atpase_like"/>
    <property type="match status" value="1"/>
</dbReference>
<feature type="domain" description="Cation-transporting P-type ATPase N-terminal" evidence="12">
    <location>
        <begin position="3"/>
        <end position="76"/>
    </location>
</feature>
<feature type="transmembrane region" description="Helical" evidence="11">
    <location>
        <begin position="52"/>
        <end position="70"/>
    </location>
</feature>
<dbReference type="SFLD" id="SFLDF00027">
    <property type="entry name" value="p-type_atpase"/>
    <property type="match status" value="1"/>
</dbReference>
<feature type="transmembrane region" description="Helical" evidence="11">
    <location>
        <begin position="772"/>
        <end position="790"/>
    </location>
</feature>
<dbReference type="PRINTS" id="PR00120">
    <property type="entry name" value="HATPASE"/>
</dbReference>
<dbReference type="SUPFAM" id="SSF81665">
    <property type="entry name" value="Calcium ATPase, transmembrane domain M"/>
    <property type="match status" value="1"/>
</dbReference>
<dbReference type="Gene3D" id="1.20.1110.10">
    <property type="entry name" value="Calcium-transporting ATPase, transmembrane domain"/>
    <property type="match status" value="1"/>
</dbReference>
<evidence type="ECO:0000256" key="6">
    <source>
        <dbReference type="ARBA" id="ARBA00022741"/>
    </source>
</evidence>
<dbReference type="InterPro" id="IPR001757">
    <property type="entry name" value="P_typ_ATPase"/>
</dbReference>
<gene>
    <name evidence="13" type="ORF">ACFFIT_01945</name>
</gene>
<feature type="transmembrane region" description="Helical" evidence="11">
    <location>
        <begin position="244"/>
        <end position="262"/>
    </location>
</feature>
<keyword evidence="8" id="KW-1278">Translocase</keyword>
<dbReference type="NCBIfam" id="TIGR01494">
    <property type="entry name" value="ATPase_P-type"/>
    <property type="match status" value="3"/>
</dbReference>
<dbReference type="PANTHER" id="PTHR43294">
    <property type="entry name" value="SODIUM/POTASSIUM-TRANSPORTING ATPASE SUBUNIT ALPHA"/>
    <property type="match status" value="1"/>
</dbReference>
<evidence type="ECO:0000256" key="8">
    <source>
        <dbReference type="ARBA" id="ARBA00022967"/>
    </source>
</evidence>
<keyword evidence="10 11" id="KW-0472">Membrane</keyword>
<dbReference type="Pfam" id="PF00122">
    <property type="entry name" value="E1-E2_ATPase"/>
    <property type="match status" value="1"/>
</dbReference>
<evidence type="ECO:0000256" key="1">
    <source>
        <dbReference type="ARBA" id="ARBA00004651"/>
    </source>
</evidence>
<dbReference type="InterPro" id="IPR006068">
    <property type="entry name" value="ATPase_P-typ_cation-transptr_C"/>
</dbReference>
<evidence type="ECO:0000256" key="3">
    <source>
        <dbReference type="ARBA" id="ARBA00022475"/>
    </source>
</evidence>
<dbReference type="Gene3D" id="3.40.50.1000">
    <property type="entry name" value="HAD superfamily/HAD-like"/>
    <property type="match status" value="1"/>
</dbReference>
<dbReference type="InterPro" id="IPR050510">
    <property type="entry name" value="Cation_transp_ATPase_P-type"/>
</dbReference>
<sequence>MAKWYQLSTDELFSKVASSSQGLSQQEREARLKENGPNLLTKGKQETEFQKFIKHFNDLLIFVLIASGILKGAIGAYTEMIIIFLVVIINAIIGYVQERKANNSLNSLTNMMSSDATILVNNEKVVVDASTLVAGDVVLLSPGNIVPADLRIIEGFNLVVEEAILTGESVPIEKNNQAITEEADLGDRINLAFSGTLVNSGSGKGIVVETGDRTELGKISESLKSVDQTITPLIQKMKLLNKQIFGILSILIVILLIFSLMFREFSSTELVSAMIALAVSAVPEGLPAVLSIILAMGVGRMAYEKAIIKKMPAVETLGSMSVICSDKTGTLTKNEMSVVSVITKQTTYTELEAPIKWEESSLGMQRLLEIGLYCNDTKIDYHDGKREVIGNPTEAALLELSYKANLSQDNHTLYKIPFDSSYKYMATLVEINNQRFIYLKGAPDVLLDLLTLELNGDETGILDRKYWESRIEEFAKKGQRVLAAAFKEVDKSVENLTHDSIKEGMLFAGLYGIIDPPKKEAIEAVGIAREAGISVKMITGDHKETAIAIAKEIGIEHYDKALVGKELEEMSDDDLRKVVLTHDVFARTTPEHKLRLVSAIRDHGMIAGMTGDGVNDAAALKKADIGIAMGIKGTQVTKDTADMVLADDNFATIVKAVKEGRRVYDNLQKAIYFALPTAFSQGLLVVISILAGIELPLTPVQILWLNMVTTITLSFALGYEPYAKDVMQRKPRNPKANILDTYAIIRVAYVSLIIGLLGFIIGGILRDNEADVALIQTTILQTLVFAQAFYMINCREIHKFSITPTIKENKVLWYSLGILLILQIAIIYLPFINGVMETAPLGFKELALSFIAGLSTFVIVEAEKFFYRKMKKSN</sequence>
<evidence type="ECO:0000256" key="9">
    <source>
        <dbReference type="ARBA" id="ARBA00022989"/>
    </source>
</evidence>
<dbReference type="InterPro" id="IPR008250">
    <property type="entry name" value="ATPase_P-typ_transduc_dom_A_sf"/>
</dbReference>
<keyword evidence="5" id="KW-0479">Metal-binding</keyword>
<evidence type="ECO:0000256" key="10">
    <source>
        <dbReference type="ARBA" id="ARBA00023136"/>
    </source>
</evidence>
<name>A0ABV6C7B7_9GAMM</name>
<evidence type="ECO:0000256" key="11">
    <source>
        <dbReference type="SAM" id="Phobius"/>
    </source>
</evidence>
<keyword evidence="6" id="KW-0547">Nucleotide-binding</keyword>
<dbReference type="InterPro" id="IPR023299">
    <property type="entry name" value="ATPase_P-typ_cyto_dom_N"/>
</dbReference>
<dbReference type="SUPFAM" id="SSF81653">
    <property type="entry name" value="Calcium ATPase, transduction domain A"/>
    <property type="match status" value="1"/>
</dbReference>
<dbReference type="InterPro" id="IPR018303">
    <property type="entry name" value="ATPase_P-typ_P_site"/>
</dbReference>
<dbReference type="Pfam" id="PF13246">
    <property type="entry name" value="Cation_ATPase"/>
    <property type="match status" value="1"/>
</dbReference>
<dbReference type="PANTHER" id="PTHR43294:SF21">
    <property type="entry name" value="CATION TRANSPORTING ATPASE"/>
    <property type="match status" value="1"/>
</dbReference>
<dbReference type="InterPro" id="IPR004014">
    <property type="entry name" value="ATPase_P-typ_cation-transptr_N"/>
</dbReference>
<dbReference type="Proteomes" id="UP001589758">
    <property type="component" value="Unassembled WGS sequence"/>
</dbReference>
<dbReference type="EMBL" id="JBHLXE010000016">
    <property type="protein sequence ID" value="MFC0178866.1"/>
    <property type="molecule type" value="Genomic_DNA"/>
</dbReference>
<keyword evidence="3" id="KW-1003">Cell membrane</keyword>
<dbReference type="SMART" id="SM00831">
    <property type="entry name" value="Cation_ATPase_N"/>
    <property type="match status" value="1"/>
</dbReference>
<evidence type="ECO:0000259" key="12">
    <source>
        <dbReference type="SMART" id="SM00831"/>
    </source>
</evidence>
<dbReference type="Gene3D" id="2.70.150.10">
    <property type="entry name" value="Calcium-transporting ATPase, cytoplasmic transduction domain A"/>
    <property type="match status" value="1"/>
</dbReference>